<evidence type="ECO:0000259" key="2">
    <source>
        <dbReference type="PROSITE" id="PS50975"/>
    </source>
</evidence>
<dbReference type="GO" id="GO:0046872">
    <property type="term" value="F:metal ion binding"/>
    <property type="evidence" value="ECO:0007669"/>
    <property type="project" value="InterPro"/>
</dbReference>
<dbReference type="InterPro" id="IPR005479">
    <property type="entry name" value="CPAse_ATP-bd"/>
</dbReference>
<evidence type="ECO:0000313" key="4">
    <source>
        <dbReference type="Proteomes" id="UP000323380"/>
    </source>
</evidence>
<dbReference type="AlphaFoldDB" id="A0A5D0NQP6"/>
<protein>
    <submittedName>
        <fullName evidence="3">ATP-grasp domain-containing protein</fullName>
    </submittedName>
</protein>
<proteinExistence type="predicted"/>
<comment type="caution">
    <text evidence="3">The sequence shown here is derived from an EMBL/GenBank/DDBJ whole genome shotgun (WGS) entry which is preliminary data.</text>
</comment>
<dbReference type="InterPro" id="IPR041356">
    <property type="entry name" value="PGM1_C"/>
</dbReference>
<dbReference type="RefSeq" id="WP_067892278.1">
    <property type="nucleotide sequence ID" value="NZ_VSFG01000002.1"/>
</dbReference>
<keyword evidence="1" id="KW-0067">ATP-binding</keyword>
<keyword evidence="1" id="KW-0547">Nucleotide-binding</keyword>
<reference evidence="3 4" key="1">
    <citation type="submission" date="2019-08" db="EMBL/GenBank/DDBJ databases">
        <title>Actinomadura sp. nov. CYP1-5 isolated from mountain soil.</title>
        <authorList>
            <person name="Songsumanus A."/>
            <person name="Kuncharoen N."/>
            <person name="Kudo T."/>
            <person name="Yuki M."/>
            <person name="Igarashi Y."/>
            <person name="Tanasupawat S."/>
        </authorList>
    </citation>
    <scope>NUCLEOTIDE SEQUENCE [LARGE SCALE GENOMIC DNA]</scope>
    <source>
        <strain evidence="3 4">JCM 14158</strain>
    </source>
</reference>
<keyword evidence="4" id="KW-1185">Reference proteome</keyword>
<evidence type="ECO:0000313" key="3">
    <source>
        <dbReference type="EMBL" id="TYB46401.1"/>
    </source>
</evidence>
<accession>A0A5D0NQP6</accession>
<dbReference type="InterPro" id="IPR011761">
    <property type="entry name" value="ATP-grasp"/>
</dbReference>
<dbReference type="EMBL" id="VSFG01000002">
    <property type="protein sequence ID" value="TYB46401.1"/>
    <property type="molecule type" value="Genomic_DNA"/>
</dbReference>
<dbReference type="Pfam" id="PF18105">
    <property type="entry name" value="PGM1_C"/>
    <property type="match status" value="1"/>
</dbReference>
<dbReference type="Gene3D" id="3.30.470.20">
    <property type="entry name" value="ATP-grasp fold, B domain"/>
    <property type="match status" value="1"/>
</dbReference>
<dbReference type="SUPFAM" id="SSF56059">
    <property type="entry name" value="Glutathione synthetase ATP-binding domain-like"/>
    <property type="match status" value="1"/>
</dbReference>
<dbReference type="STRING" id="1220554.GCA_001552135_03454"/>
<organism evidence="3 4">
    <name type="scientific">Actinomadura chibensis</name>
    <dbReference type="NCBI Taxonomy" id="392828"/>
    <lineage>
        <taxon>Bacteria</taxon>
        <taxon>Bacillati</taxon>
        <taxon>Actinomycetota</taxon>
        <taxon>Actinomycetes</taxon>
        <taxon>Streptosporangiales</taxon>
        <taxon>Thermomonosporaceae</taxon>
        <taxon>Actinomadura</taxon>
    </lineage>
</organism>
<gene>
    <name evidence="3" type="ORF">FXF69_14175</name>
</gene>
<dbReference type="Pfam" id="PF02786">
    <property type="entry name" value="CPSase_L_D2"/>
    <property type="match status" value="1"/>
</dbReference>
<dbReference type="Pfam" id="PF18604">
    <property type="entry name" value="PreAtp-grasp"/>
    <property type="match status" value="1"/>
</dbReference>
<name>A0A5D0NQP6_9ACTN</name>
<dbReference type="GO" id="GO:0005524">
    <property type="term" value="F:ATP binding"/>
    <property type="evidence" value="ECO:0007669"/>
    <property type="project" value="UniProtKB-UniRule"/>
</dbReference>
<evidence type="ECO:0000256" key="1">
    <source>
        <dbReference type="PROSITE-ProRule" id="PRU00409"/>
    </source>
</evidence>
<dbReference type="Proteomes" id="UP000323380">
    <property type="component" value="Unassembled WGS sequence"/>
</dbReference>
<dbReference type="InterPro" id="IPR040754">
    <property type="entry name" value="PreAtp-grasp"/>
</dbReference>
<sequence>MSTLVIGNSFNDYLVGDLAPFDPLERKIGGNISLRLMWLAEPGDVVVLPQPPASAFLSYLAAFKGIPDDSVTVLVPPPGAFGTDVLTRDRLTEPGFRELLAKTAREHDIDRVLPYVFDQTVVGICAELGIDTSAPDTAFLKAGGSDLLNSKSVFRALAAGAGVATAEGLATHAREAAEAFVREQFELGRPVIVKEDFHQGGHGNEILAPAPGVAQIGATALTVLDGPEAISRHLDERWTVYSNASRNKVVLEHYLPDSVPIGAEVEIGERGVTVRHVGEMRMTPVFDGVVLPGERTTEGQRAEFREATTRLCASVRALGYRGLINVDGVVDSAGRVWFTEYNGRLGGTTHLHWLGLRAVGADYARRAVFVSNNDWQVSSFPEAFARLRRSGLEFDPGTSRGVVITCDHTAQSNAVEYCVVGPDLAAVTEIEAALKRLF</sequence>
<feature type="domain" description="ATP-grasp" evidence="2">
    <location>
        <begin position="155"/>
        <end position="372"/>
    </location>
</feature>
<dbReference type="PROSITE" id="PS50975">
    <property type="entry name" value="ATP_GRASP"/>
    <property type="match status" value="1"/>
</dbReference>